<dbReference type="AlphaFoldDB" id="A0A9W8GFL8"/>
<keyword evidence="4" id="KW-1185">Reference proteome</keyword>
<dbReference type="OrthoDB" id="506431at2759"/>
<comment type="caution">
    <text evidence="3">The sequence shown here is derived from an EMBL/GenBank/DDBJ whole genome shotgun (WGS) entry which is preliminary data.</text>
</comment>
<evidence type="ECO:0000313" key="4">
    <source>
        <dbReference type="Proteomes" id="UP001151516"/>
    </source>
</evidence>
<proteinExistence type="predicted"/>
<feature type="region of interest" description="Disordered" evidence="1">
    <location>
        <begin position="296"/>
        <end position="316"/>
    </location>
</feature>
<sequence>MSASLLLRAGLRASGRSLLARRTAAAAPPKGRFSSSATATATAPPVISEVGDRPIISVDMPIEFTREHQQQVAPLLRQLANLEVVRNMMDGSECVREEFHWPVGMSRMFQTPETLVYGALATIDDFPLIPLVFRWQSGCAPRHLHAMAYKASFKDDCQREQSAAMRVPGLTMVQYVGEGLKFNGTVSGGGNTTVHPGVLAALLDDITARVTFSNAPDKATFTANLQMDYVEPVRGGSFVVMDAWVTMTEGRKTFVAAYLSDALTGQILVRTRSFRSKMQSGNLDDGANYPWLRQQRQDTAADTSQASDRARSNGDSYDTANALGIVATVPMPSLHSKQHAVGTPDSMVLDRMLELESIIATVKSSLDNHASSYYSVASQIAE</sequence>
<reference evidence="3" key="1">
    <citation type="submission" date="2022-07" db="EMBL/GenBank/DDBJ databases">
        <title>Phylogenomic reconstructions and comparative analyses of Kickxellomycotina fungi.</title>
        <authorList>
            <person name="Reynolds N.K."/>
            <person name="Stajich J.E."/>
            <person name="Barry K."/>
            <person name="Grigoriev I.V."/>
            <person name="Crous P."/>
            <person name="Smith M.E."/>
        </authorList>
    </citation>
    <scope>NUCLEOTIDE SEQUENCE</scope>
    <source>
        <strain evidence="3">CBS 109367</strain>
    </source>
</reference>
<evidence type="ECO:0000256" key="1">
    <source>
        <dbReference type="SAM" id="MobiDB-lite"/>
    </source>
</evidence>
<dbReference type="EMBL" id="JANBTX010000206">
    <property type="protein sequence ID" value="KAJ2684502.1"/>
    <property type="molecule type" value="Genomic_DNA"/>
</dbReference>
<feature type="domain" description="Thioesterase" evidence="2">
    <location>
        <begin position="193"/>
        <end position="255"/>
    </location>
</feature>
<dbReference type="Gene3D" id="3.10.129.10">
    <property type="entry name" value="Hotdog Thioesterase"/>
    <property type="match status" value="1"/>
</dbReference>
<evidence type="ECO:0000259" key="2">
    <source>
        <dbReference type="Pfam" id="PF03061"/>
    </source>
</evidence>
<protein>
    <recommendedName>
        <fullName evidence="2">Thioesterase domain-containing protein</fullName>
    </recommendedName>
</protein>
<dbReference type="PANTHER" id="PTHR47260">
    <property type="entry name" value="UPF0644 PROTEIN PB2B4.06"/>
    <property type="match status" value="1"/>
</dbReference>
<accession>A0A9W8GFL8</accession>
<organism evidence="3 4">
    <name type="scientific">Coemansia spiralis</name>
    <dbReference type="NCBI Taxonomy" id="417178"/>
    <lineage>
        <taxon>Eukaryota</taxon>
        <taxon>Fungi</taxon>
        <taxon>Fungi incertae sedis</taxon>
        <taxon>Zoopagomycota</taxon>
        <taxon>Kickxellomycotina</taxon>
        <taxon>Kickxellomycetes</taxon>
        <taxon>Kickxellales</taxon>
        <taxon>Kickxellaceae</taxon>
        <taxon>Coemansia</taxon>
    </lineage>
</organism>
<evidence type="ECO:0000313" key="3">
    <source>
        <dbReference type="EMBL" id="KAJ2684502.1"/>
    </source>
</evidence>
<gene>
    <name evidence="3" type="ORF">IWW39_004871</name>
</gene>
<dbReference type="Pfam" id="PF03061">
    <property type="entry name" value="4HBT"/>
    <property type="match status" value="1"/>
</dbReference>
<dbReference type="Proteomes" id="UP001151516">
    <property type="component" value="Unassembled WGS sequence"/>
</dbReference>
<dbReference type="PANTHER" id="PTHR47260:SF3">
    <property type="entry name" value="THIOESTERASE FAMILY PROTEIN (AFU_ORTHOLOGUE AFUA_7G03960)"/>
    <property type="match status" value="1"/>
</dbReference>
<dbReference type="SUPFAM" id="SSF54637">
    <property type="entry name" value="Thioesterase/thiol ester dehydrase-isomerase"/>
    <property type="match status" value="1"/>
</dbReference>
<dbReference type="CDD" id="cd03443">
    <property type="entry name" value="PaaI_thioesterase"/>
    <property type="match status" value="1"/>
</dbReference>
<name>A0A9W8GFL8_9FUNG</name>
<dbReference type="InterPro" id="IPR006683">
    <property type="entry name" value="Thioestr_dom"/>
</dbReference>
<feature type="compositionally biased region" description="Polar residues" evidence="1">
    <location>
        <begin position="297"/>
        <end position="316"/>
    </location>
</feature>
<dbReference type="InterPro" id="IPR029069">
    <property type="entry name" value="HotDog_dom_sf"/>
</dbReference>
<dbReference type="InterPro" id="IPR052061">
    <property type="entry name" value="PTE-AB_protein"/>
</dbReference>